<sequence length="182" mass="20337">MTNVIVLFPKIEDAKNIRNLLVRHGFRVSAVCTTGAQALASANGLGDGILVCSYKYPDMVYAELAACLPAHFEMLLLASQRVLSECAGSGIMCVAMPLKVQDLLNTLEMMVAGVERRRKKRKSMPKVRSEEERKVLDEAKTLLMERNGMTEEEAHRYIQKCSMDSGTNLIETAEMVLSMMRY</sequence>
<dbReference type="Proteomes" id="UP000649345">
    <property type="component" value="Unassembled WGS sequence"/>
</dbReference>
<dbReference type="PROSITE" id="PS50921">
    <property type="entry name" value="ANTAR"/>
    <property type="match status" value="1"/>
</dbReference>
<dbReference type="InterPro" id="IPR008327">
    <property type="entry name" value="Sig_transdc_resp-reg_antiterm"/>
</dbReference>
<proteinExistence type="predicted"/>
<reference evidence="2" key="1">
    <citation type="submission" date="2020-08" db="EMBL/GenBank/DDBJ databases">
        <title>Genome public.</title>
        <authorList>
            <person name="Liu C."/>
            <person name="Sun Q."/>
        </authorList>
    </citation>
    <scope>NUCLEOTIDE SEQUENCE</scope>
    <source>
        <strain evidence="2">NSJ-68</strain>
    </source>
</reference>
<comment type="caution">
    <text evidence="2">The sequence shown here is derived from an EMBL/GenBank/DDBJ whole genome shotgun (WGS) entry which is preliminary data.</text>
</comment>
<dbReference type="Gene3D" id="1.10.10.10">
    <property type="entry name" value="Winged helix-like DNA-binding domain superfamily/Winged helix DNA-binding domain"/>
    <property type="match status" value="1"/>
</dbReference>
<evidence type="ECO:0000313" key="2">
    <source>
        <dbReference type="EMBL" id="MBC5658810.1"/>
    </source>
</evidence>
<dbReference type="InterPro" id="IPR036388">
    <property type="entry name" value="WH-like_DNA-bd_sf"/>
</dbReference>
<dbReference type="InterPro" id="IPR005561">
    <property type="entry name" value="ANTAR"/>
</dbReference>
<protein>
    <submittedName>
        <fullName evidence="2">ANTAR domain-containing protein</fullName>
    </submittedName>
</protein>
<dbReference type="GO" id="GO:0003723">
    <property type="term" value="F:RNA binding"/>
    <property type="evidence" value="ECO:0007669"/>
    <property type="project" value="InterPro"/>
</dbReference>
<dbReference type="SUPFAM" id="SSF52172">
    <property type="entry name" value="CheY-like"/>
    <property type="match status" value="1"/>
</dbReference>
<dbReference type="SMART" id="SM01012">
    <property type="entry name" value="ANTAR"/>
    <property type="match status" value="1"/>
</dbReference>
<accession>A0A923RMX3</accession>
<dbReference type="RefSeq" id="WP_186873252.1">
    <property type="nucleotide sequence ID" value="NZ_JACOOR010000002.1"/>
</dbReference>
<dbReference type="InterPro" id="IPR011006">
    <property type="entry name" value="CheY-like_superfamily"/>
</dbReference>
<gene>
    <name evidence="2" type="ORF">H8S44_03360</name>
</gene>
<dbReference type="EMBL" id="JACOOR010000002">
    <property type="protein sequence ID" value="MBC5658810.1"/>
    <property type="molecule type" value="Genomic_DNA"/>
</dbReference>
<name>A0A923RMX3_9FIRM</name>
<dbReference type="PIRSF" id="PIRSF036382">
    <property type="entry name" value="RR_antiterm"/>
    <property type="match status" value="1"/>
</dbReference>
<keyword evidence="3" id="KW-1185">Reference proteome</keyword>
<evidence type="ECO:0000313" key="3">
    <source>
        <dbReference type="Proteomes" id="UP000649345"/>
    </source>
</evidence>
<dbReference type="AlphaFoldDB" id="A0A923RMX3"/>
<organism evidence="2 3">
    <name type="scientific">Anaerosacchariphilus hominis</name>
    <dbReference type="NCBI Taxonomy" id="2763017"/>
    <lineage>
        <taxon>Bacteria</taxon>
        <taxon>Bacillati</taxon>
        <taxon>Bacillota</taxon>
        <taxon>Clostridia</taxon>
        <taxon>Lachnospirales</taxon>
        <taxon>Lachnospiraceae</taxon>
        <taxon>Anaerosacchariphilus</taxon>
    </lineage>
</organism>
<evidence type="ECO:0000259" key="1">
    <source>
        <dbReference type="PROSITE" id="PS50921"/>
    </source>
</evidence>
<feature type="domain" description="ANTAR" evidence="1">
    <location>
        <begin position="116"/>
        <end position="177"/>
    </location>
</feature>
<dbReference type="Pfam" id="PF03861">
    <property type="entry name" value="ANTAR"/>
    <property type="match status" value="1"/>
</dbReference>